<dbReference type="SMART" id="SM00220">
    <property type="entry name" value="S_TKc"/>
    <property type="match status" value="1"/>
</dbReference>
<comment type="subcellular location">
    <subcellularLocation>
        <location evidence="1">Membrane</location>
        <topology evidence="1">Single-pass membrane protein</topology>
    </subcellularLocation>
</comment>
<evidence type="ECO:0000256" key="5">
    <source>
        <dbReference type="SAM" id="MobiDB-lite"/>
    </source>
</evidence>
<evidence type="ECO:0000259" key="6">
    <source>
        <dbReference type="PROSITE" id="PS50011"/>
    </source>
</evidence>
<accession>A0A540WPH5</accession>
<dbReference type="Gene3D" id="1.25.40.10">
    <property type="entry name" value="Tetratricopeptide repeat domain"/>
    <property type="match status" value="1"/>
</dbReference>
<organism evidence="7 8">
    <name type="scientific">Myxococcus llanfairpwllgwyngyllgogerychwyrndrobwllllantysiliogogogochensis</name>
    <dbReference type="NCBI Taxonomy" id="2590453"/>
    <lineage>
        <taxon>Bacteria</taxon>
        <taxon>Pseudomonadati</taxon>
        <taxon>Myxococcota</taxon>
        <taxon>Myxococcia</taxon>
        <taxon>Myxococcales</taxon>
        <taxon>Cystobacterineae</taxon>
        <taxon>Myxococcaceae</taxon>
        <taxon>Myxococcus</taxon>
    </lineage>
</organism>
<dbReference type="Gene3D" id="3.30.200.20">
    <property type="entry name" value="Phosphorylase Kinase, domain 1"/>
    <property type="match status" value="1"/>
</dbReference>
<evidence type="ECO:0000256" key="1">
    <source>
        <dbReference type="ARBA" id="ARBA00004167"/>
    </source>
</evidence>
<dbReference type="GO" id="GO:0004016">
    <property type="term" value="F:adenylate cyclase activity"/>
    <property type="evidence" value="ECO:0007669"/>
    <property type="project" value="TreeGrafter"/>
</dbReference>
<dbReference type="InterPro" id="IPR029787">
    <property type="entry name" value="Nucleotide_cyclase"/>
</dbReference>
<keyword evidence="3 4" id="KW-0067">ATP-binding</keyword>
<dbReference type="Pfam" id="PF00069">
    <property type="entry name" value="Pkinase"/>
    <property type="match status" value="1"/>
</dbReference>
<gene>
    <name evidence="7" type="ORF">FJV41_40035</name>
</gene>
<dbReference type="GO" id="GO:0004672">
    <property type="term" value="F:protein kinase activity"/>
    <property type="evidence" value="ECO:0007669"/>
    <property type="project" value="InterPro"/>
</dbReference>
<dbReference type="EMBL" id="VIFM01000263">
    <property type="protein sequence ID" value="TQF10324.1"/>
    <property type="molecule type" value="Genomic_DNA"/>
</dbReference>
<dbReference type="InterPro" id="IPR027417">
    <property type="entry name" value="P-loop_NTPase"/>
</dbReference>
<reference evidence="7 8" key="1">
    <citation type="submission" date="2019-06" db="EMBL/GenBank/DDBJ databases">
        <authorList>
            <person name="Livingstone P."/>
            <person name="Whitworth D."/>
        </authorList>
    </citation>
    <scope>NUCLEOTIDE SEQUENCE [LARGE SCALE GENOMIC DNA]</scope>
    <source>
        <strain evidence="7 8">AM401</strain>
    </source>
</reference>
<dbReference type="RefSeq" id="WP_141647886.1">
    <property type="nucleotide sequence ID" value="NZ_VIFM01000263.1"/>
</dbReference>
<feature type="domain" description="Protein kinase" evidence="6">
    <location>
        <begin position="61"/>
        <end position="337"/>
    </location>
</feature>
<dbReference type="PANTHER" id="PTHR16305:SF28">
    <property type="entry name" value="GUANYLATE CYCLASE DOMAIN-CONTAINING PROTEIN"/>
    <property type="match status" value="1"/>
</dbReference>
<dbReference type="GO" id="GO:0009190">
    <property type="term" value="P:cyclic nucleotide biosynthetic process"/>
    <property type="evidence" value="ECO:0007669"/>
    <property type="project" value="InterPro"/>
</dbReference>
<evidence type="ECO:0000256" key="3">
    <source>
        <dbReference type="ARBA" id="ARBA00022840"/>
    </source>
</evidence>
<keyword evidence="2 4" id="KW-0547">Nucleotide-binding</keyword>
<dbReference type="InterPro" id="IPR000719">
    <property type="entry name" value="Prot_kinase_dom"/>
</dbReference>
<protein>
    <submittedName>
        <fullName evidence="7">Protein kinase</fullName>
    </submittedName>
</protein>
<sequence length="1388" mass="149600">MSTPSGVAEGPGGVSPGAGNAPTHAGSEFEDAVLQGLIHGGSASPVPLPGDRLGGLDGRRYEVLGLLGGGGMGQVFRAVDHELWRTVALKFLAAHRGLATPSLLAALREEAQAIARLDHENIVRIHDVSAWNTGTLAQGEEVPLRVPFLVMEFLEGESLQRMLRRERPDLRRTLDLMTDVAAGLAHAHERRLVHRDLKPANVFVLADGRAKLLDFGLARSPAGPALAPEAARAGTPAYMAPEQWRGEPPDARADVWAAGLLLYEMLTGEHPLPRSKAAELRLHIPSSQPMPSVSWRCPGLPEELVRLVASALAKDPAERPANGGELLERLRGLRRLLALDVNSASRSSISGRRLVTLVSCRLAQERGGMERLDPEDCSELEGAFHQGCTRIIHEHEGAMTLAVGAEVLACFGFPVAREGDSERAVRAALRLQEVLPGELAGLGPPGVVVKVGLHTDRVALADASPLLHGTAPPMQGEAPKVASWLAAQAGPDAVLLTEGTHALVRGRIRTRSLGAWAFEGLSGTSWLDVHEALGERPGASRFDRALVVGALSPLVGREKELQRLTTWRADALSGRGVGVLVRGDAGIGKSRLVQELHDREAPGTSTWARCQCGVRGTGSAFHPLIDWFQRFLGFARDDAPERKLARLVERLGVLGVDVELSCPLASFLSLPVPEGSPFLHLSGERQRAAVMKALVEVFRHEDVRRPVVLVVEDLHWADPSTLQFLGVLLERLEGTRLCVLLTARPGVTQVWSEHAALQLLDVEPLPPEATAALVREVAGQRALTPKTVARLVSRTDGVPLFVEELTRVVVEQEAVRGDSGETLSAVPAVLHELLLARLDQLPPRQRSQVQLAATLGREFNYETLRAVSFLREDELEPELERLEEAGLLFRQGQPPCTTYAFRHALIQEAAYQSLLRSTRQRYHGRVVQVLSEQFPEVVEEQPELVAHHATLAGLTRQAAEFWRSAGQLAGAKSAFPEAISHYSRALGQLELLPPSRERDEFDIVLSVELGQALVASKGFGTREVEDAFTRAAALCDPSQCIPTSLFWGLWNIALVRGDGEGMDRLAELFRCQGDEHADLEARVVLHGALNSQAFWRADYTSCRSHGLEVKALLGREGVAEQLAQIRGGRLGHASEQCLHALMYLAVSELVLGHIDTALATQAQAFALAESMSHPYAIATVSVFGAMLALERGDPATMLEVSGRAVGLCVEYGFPLPLVGSICLHGLSLAVLGDAEGGVARVHEGIALMNSLGATLLQGACLTTLARAYLAGGKVDEGLAALSQARVHVEGRVARHPLATLLRVHGQLLLLRGDMGEARECFRRSLAVARDTGARLHELGAAVELARLARHTDEAAEARVLLESLKEVFSGSQALADAWAARALLAEWD</sequence>
<dbReference type="GO" id="GO:0005524">
    <property type="term" value="F:ATP binding"/>
    <property type="evidence" value="ECO:0007669"/>
    <property type="project" value="UniProtKB-UniRule"/>
</dbReference>
<dbReference type="InterPro" id="IPR041664">
    <property type="entry name" value="AAA_16"/>
</dbReference>
<dbReference type="GO" id="GO:0005737">
    <property type="term" value="C:cytoplasm"/>
    <property type="evidence" value="ECO:0007669"/>
    <property type="project" value="TreeGrafter"/>
</dbReference>
<dbReference type="InterPro" id="IPR011990">
    <property type="entry name" value="TPR-like_helical_dom_sf"/>
</dbReference>
<evidence type="ECO:0000313" key="8">
    <source>
        <dbReference type="Proteomes" id="UP000315369"/>
    </source>
</evidence>
<feature type="region of interest" description="Disordered" evidence="5">
    <location>
        <begin position="1"/>
        <end position="25"/>
    </location>
</feature>
<dbReference type="InterPro" id="IPR001054">
    <property type="entry name" value="A/G_cyclase"/>
</dbReference>
<evidence type="ECO:0000256" key="2">
    <source>
        <dbReference type="ARBA" id="ARBA00022741"/>
    </source>
</evidence>
<dbReference type="PROSITE" id="PS50011">
    <property type="entry name" value="PROTEIN_KINASE_DOM"/>
    <property type="match status" value="1"/>
</dbReference>
<dbReference type="PROSITE" id="PS00107">
    <property type="entry name" value="PROTEIN_KINASE_ATP"/>
    <property type="match status" value="1"/>
</dbReference>
<keyword evidence="7" id="KW-0808">Transferase</keyword>
<dbReference type="SUPFAM" id="SSF56112">
    <property type="entry name" value="Protein kinase-like (PK-like)"/>
    <property type="match status" value="1"/>
</dbReference>
<evidence type="ECO:0000313" key="7">
    <source>
        <dbReference type="EMBL" id="TQF10324.1"/>
    </source>
</evidence>
<dbReference type="SUPFAM" id="SSF52540">
    <property type="entry name" value="P-loop containing nucleoside triphosphate hydrolases"/>
    <property type="match status" value="1"/>
</dbReference>
<keyword evidence="7" id="KW-0418">Kinase</keyword>
<dbReference type="Gene3D" id="1.10.510.10">
    <property type="entry name" value="Transferase(Phosphotransferase) domain 1"/>
    <property type="match status" value="1"/>
</dbReference>
<dbReference type="CDD" id="cd07302">
    <property type="entry name" value="CHD"/>
    <property type="match status" value="1"/>
</dbReference>
<dbReference type="GO" id="GO:0016020">
    <property type="term" value="C:membrane"/>
    <property type="evidence" value="ECO:0007669"/>
    <property type="project" value="UniProtKB-SubCell"/>
</dbReference>
<dbReference type="PANTHER" id="PTHR16305">
    <property type="entry name" value="TESTICULAR SOLUBLE ADENYLYL CYCLASE"/>
    <property type="match status" value="1"/>
</dbReference>
<dbReference type="SUPFAM" id="SSF48452">
    <property type="entry name" value="TPR-like"/>
    <property type="match status" value="1"/>
</dbReference>
<dbReference type="InterPro" id="IPR008271">
    <property type="entry name" value="Ser/Thr_kinase_AS"/>
</dbReference>
<dbReference type="InterPro" id="IPR011009">
    <property type="entry name" value="Kinase-like_dom_sf"/>
</dbReference>
<dbReference type="GO" id="GO:0035556">
    <property type="term" value="P:intracellular signal transduction"/>
    <property type="evidence" value="ECO:0007669"/>
    <property type="project" value="InterPro"/>
</dbReference>
<proteinExistence type="predicted"/>
<dbReference type="SUPFAM" id="SSF55073">
    <property type="entry name" value="Nucleotide cyclase"/>
    <property type="match status" value="1"/>
</dbReference>
<dbReference type="Gene3D" id="3.30.70.1230">
    <property type="entry name" value="Nucleotide cyclase"/>
    <property type="match status" value="1"/>
</dbReference>
<name>A0A540WPH5_9BACT</name>
<dbReference type="Proteomes" id="UP000315369">
    <property type="component" value="Unassembled WGS sequence"/>
</dbReference>
<dbReference type="PROSITE" id="PS00108">
    <property type="entry name" value="PROTEIN_KINASE_ST"/>
    <property type="match status" value="1"/>
</dbReference>
<comment type="caution">
    <text evidence="7">The sequence shown here is derived from an EMBL/GenBank/DDBJ whole genome shotgun (WGS) entry which is preliminary data.</text>
</comment>
<dbReference type="OrthoDB" id="5524433at2"/>
<dbReference type="CDD" id="cd14014">
    <property type="entry name" value="STKc_PknB_like"/>
    <property type="match status" value="1"/>
</dbReference>
<dbReference type="Pfam" id="PF13191">
    <property type="entry name" value="AAA_16"/>
    <property type="match status" value="1"/>
</dbReference>
<evidence type="ECO:0000256" key="4">
    <source>
        <dbReference type="PROSITE-ProRule" id="PRU10141"/>
    </source>
</evidence>
<keyword evidence="8" id="KW-1185">Reference proteome</keyword>
<dbReference type="InterPro" id="IPR017441">
    <property type="entry name" value="Protein_kinase_ATP_BS"/>
</dbReference>
<feature type="binding site" evidence="4">
    <location>
        <position position="90"/>
    </location>
    <ligand>
        <name>ATP</name>
        <dbReference type="ChEBI" id="CHEBI:30616"/>
    </ligand>
</feature>